<evidence type="ECO:0000313" key="1">
    <source>
        <dbReference type="EMBL" id="QDU33473.1"/>
    </source>
</evidence>
<organism evidence="1 2">
    <name type="scientific">Poriferisphaera corsica</name>
    <dbReference type="NCBI Taxonomy" id="2528020"/>
    <lineage>
        <taxon>Bacteria</taxon>
        <taxon>Pseudomonadati</taxon>
        <taxon>Planctomycetota</taxon>
        <taxon>Phycisphaerae</taxon>
        <taxon>Phycisphaerales</taxon>
        <taxon>Phycisphaeraceae</taxon>
        <taxon>Poriferisphaera</taxon>
    </lineage>
</organism>
<dbReference type="KEGG" id="pcor:KS4_15210"/>
<dbReference type="AlphaFoldDB" id="A0A517YTB0"/>
<proteinExistence type="predicted"/>
<dbReference type="OrthoDB" id="219241at2"/>
<dbReference type="Proteomes" id="UP000317369">
    <property type="component" value="Chromosome"/>
</dbReference>
<keyword evidence="2" id="KW-1185">Reference proteome</keyword>
<evidence type="ECO:0000313" key="2">
    <source>
        <dbReference type="Proteomes" id="UP000317369"/>
    </source>
</evidence>
<sequence length="1154" mass="131642">MVDKEGNVVMRDTKLAENLIGGEGFVTAYGEEMYRIADFDRMDPFLMNVVSASDFWVYVSSSGALTAGRTKPEHCLFPYETDNNLHAAGHRTGPMTVLRVGGEVWRPFFDFTSEDVKRNLYKSVLGNVVVFEEFNERLGLRFAYKWCATEKLGLIRTSYLENTTAVRVKVDVLDGVTNLLPAGMDGLGMLQTTSCLMNAYIQTELINADSLCVVALTSKISDTTEPAESFHANTFWQWGLKDAKYLLSQKQMRVFFEKGAEEIKEEHLLRGERSSYFAAAEVQIEAESEQVWHMVMDAHQTQNNVVATKVMLQNKGDLDRAIRRACDDATEALRRNLARTDAQQWTADQAACAHHVGNVLFNNMRGGVYDDTRYAPKHDLMSFVSMRNKAAAHKFTKILLDSETRVDLHELKRRAFESGDVDVIRLTFEYLPITFGRRHGDPSRPWNHFEINLKDDEQNDVLDYQGNWRDIFQNWEALSVSYPGFITHIVAKFLNASTTDGNNPYRISREGIDWEVPEEGTAWANYGYWGDHQIIYLLKLLELSESYHAGELRLLLNERLFSFANVPYRLRGFEAIADNPRITIDFDRELNDSIAKKVEALGSDARLVMDETDQVVHVTMMEKLLIAMLAKVSNLVPGGGIWMNTQRPEWNDANNALAGYGVSIVTLCYLRRYCAFIKQLLEGDERESYDVTSSVVVWARGIGDALRAHCEIGKGADDPAARWEYMSRAGRMYETYRKSAYTENSEGFEEISNKEILSVLDNTLECLDQTLETSMRSDYLFDSYNVVKIEANSAEIEKLTLMLEGQVAVLSSGYLDAPNALRLLKRLRQSDLYRSDQHSYILYPFRDIAGYLLRNRLDKTVIENNELLKQCLSDGDTGLVARDEEGNLRYSAELRDTTSLKMAMDKLREVAEYDELVDACYEQTIKQFETEFNHHSFTGRSGTMYAYEGLGSIYWHMVSKLLLAVQEVYVEAYEMDVDSEIVDALREAYYDIREGLGFNKTAESYGAFPSDPYSHTPWERGAQQPGMTGQVKEEILTRYKELGLFVEDGCVVFRPHLLREQEYFGADQRITYLDVNGEEKRMTLPPYSLGYTFCQVPILYKQSTTGEPHVLVNRKDGAIESIESLKLDKKTSRAIFDRTGEVEMLEVCLVPRYV</sequence>
<name>A0A517YTB0_9BACT</name>
<dbReference type="RefSeq" id="WP_145076533.1">
    <property type="nucleotide sequence ID" value="NZ_CP036425.1"/>
</dbReference>
<gene>
    <name evidence="1" type="ORF">KS4_15210</name>
</gene>
<evidence type="ECO:0008006" key="3">
    <source>
        <dbReference type="Google" id="ProtNLM"/>
    </source>
</evidence>
<protein>
    <recommendedName>
        <fullName evidence="3">Cellobiose phosphorylase</fullName>
    </recommendedName>
</protein>
<accession>A0A517YTB0</accession>
<dbReference type="EMBL" id="CP036425">
    <property type="protein sequence ID" value="QDU33473.1"/>
    <property type="molecule type" value="Genomic_DNA"/>
</dbReference>
<reference evidence="1 2" key="1">
    <citation type="submission" date="2019-02" db="EMBL/GenBank/DDBJ databases">
        <title>Deep-cultivation of Planctomycetes and their phenomic and genomic characterization uncovers novel biology.</title>
        <authorList>
            <person name="Wiegand S."/>
            <person name="Jogler M."/>
            <person name="Boedeker C."/>
            <person name="Pinto D."/>
            <person name="Vollmers J."/>
            <person name="Rivas-Marin E."/>
            <person name="Kohn T."/>
            <person name="Peeters S.H."/>
            <person name="Heuer A."/>
            <person name="Rast P."/>
            <person name="Oberbeckmann S."/>
            <person name="Bunk B."/>
            <person name="Jeske O."/>
            <person name="Meyerdierks A."/>
            <person name="Storesund J.E."/>
            <person name="Kallscheuer N."/>
            <person name="Luecker S."/>
            <person name="Lage O.M."/>
            <person name="Pohl T."/>
            <person name="Merkel B.J."/>
            <person name="Hornburger P."/>
            <person name="Mueller R.-W."/>
            <person name="Bruemmer F."/>
            <person name="Labrenz M."/>
            <person name="Spormann A.M."/>
            <person name="Op den Camp H."/>
            <person name="Overmann J."/>
            <person name="Amann R."/>
            <person name="Jetten M.S.M."/>
            <person name="Mascher T."/>
            <person name="Medema M.H."/>
            <person name="Devos D.P."/>
            <person name="Kaster A.-K."/>
            <person name="Ovreas L."/>
            <person name="Rohde M."/>
            <person name="Galperin M.Y."/>
            <person name="Jogler C."/>
        </authorList>
    </citation>
    <scope>NUCLEOTIDE SEQUENCE [LARGE SCALE GENOMIC DNA]</scope>
    <source>
        <strain evidence="1 2">KS4</strain>
    </source>
</reference>